<keyword evidence="2" id="KW-1185">Reference proteome</keyword>
<accession>A0AAD6XD91</accession>
<protein>
    <submittedName>
        <fullName evidence="1">Uncharacterized protein</fullName>
    </submittedName>
</protein>
<dbReference type="Proteomes" id="UP001218188">
    <property type="component" value="Unassembled WGS sequence"/>
</dbReference>
<organism evidence="1 2">
    <name type="scientific">Mycena alexandri</name>
    <dbReference type="NCBI Taxonomy" id="1745969"/>
    <lineage>
        <taxon>Eukaryota</taxon>
        <taxon>Fungi</taxon>
        <taxon>Dikarya</taxon>
        <taxon>Basidiomycota</taxon>
        <taxon>Agaricomycotina</taxon>
        <taxon>Agaricomycetes</taxon>
        <taxon>Agaricomycetidae</taxon>
        <taxon>Agaricales</taxon>
        <taxon>Marasmiineae</taxon>
        <taxon>Mycenaceae</taxon>
        <taxon>Mycena</taxon>
    </lineage>
</organism>
<name>A0AAD6XD91_9AGAR</name>
<proteinExistence type="predicted"/>
<comment type="caution">
    <text evidence="1">The sequence shown here is derived from an EMBL/GenBank/DDBJ whole genome shotgun (WGS) entry which is preliminary data.</text>
</comment>
<dbReference type="EMBL" id="JARJCM010000019">
    <property type="protein sequence ID" value="KAJ7041019.1"/>
    <property type="molecule type" value="Genomic_DNA"/>
</dbReference>
<evidence type="ECO:0000313" key="2">
    <source>
        <dbReference type="Proteomes" id="UP001218188"/>
    </source>
</evidence>
<sequence length="409" mass="46869">MGYFELYCSFCAGPLDDAHTTWLDYLVRTQDDDAPWPPNDGEWRNPPGYPVPIKSKEEIVSISPEDGAFWDDWICVAPMWKDDWVSPLCQDGGYGAIFIDGSDDWQNNIETPRYIQIHRGCLSFACRRLGITPCTLWESLYQPGSDYLRYGEEGKGLLYCLTYYEMDGRNGQDFGYAITRWTRPREDDPDCVDQWADPDSMEDTAWILTHPTALPMPPPIAAAAPWTASESSPECITIFAIPELLNVVLSFIVEVDPHDAAKELRECVTAFDPPSLISATKTLFALCQVNHFFYDALLVHRQGLFLLLASQYGWMLPSTPGDWKEWRERSGPDLDLRLEQPFDWRTYLLTFLRKEYPVVRNRWRLHRMSVQFARGLHSPATGTEAAWRWSVGSLGLRSSVVSPDLWGWE</sequence>
<gene>
    <name evidence="1" type="ORF">C8F04DRAFT_1219614</name>
</gene>
<reference evidence="1" key="1">
    <citation type="submission" date="2023-03" db="EMBL/GenBank/DDBJ databases">
        <title>Massive genome expansion in bonnet fungi (Mycena s.s.) driven by repeated elements and novel gene families across ecological guilds.</title>
        <authorList>
            <consortium name="Lawrence Berkeley National Laboratory"/>
            <person name="Harder C.B."/>
            <person name="Miyauchi S."/>
            <person name="Viragh M."/>
            <person name="Kuo A."/>
            <person name="Thoen E."/>
            <person name="Andreopoulos B."/>
            <person name="Lu D."/>
            <person name="Skrede I."/>
            <person name="Drula E."/>
            <person name="Henrissat B."/>
            <person name="Morin E."/>
            <person name="Kohler A."/>
            <person name="Barry K."/>
            <person name="LaButti K."/>
            <person name="Morin E."/>
            <person name="Salamov A."/>
            <person name="Lipzen A."/>
            <person name="Mereny Z."/>
            <person name="Hegedus B."/>
            <person name="Baldrian P."/>
            <person name="Stursova M."/>
            <person name="Weitz H."/>
            <person name="Taylor A."/>
            <person name="Grigoriev I.V."/>
            <person name="Nagy L.G."/>
            <person name="Martin F."/>
            <person name="Kauserud H."/>
        </authorList>
    </citation>
    <scope>NUCLEOTIDE SEQUENCE</scope>
    <source>
        <strain evidence="1">CBHHK200</strain>
    </source>
</reference>
<dbReference type="AlphaFoldDB" id="A0AAD6XD91"/>
<evidence type="ECO:0000313" key="1">
    <source>
        <dbReference type="EMBL" id="KAJ7041019.1"/>
    </source>
</evidence>